<dbReference type="PANTHER" id="PTHR24172">
    <property type="entry name" value="ANK_REP_REGION DOMAIN-CONTAINING PROTEIN"/>
    <property type="match status" value="1"/>
</dbReference>
<dbReference type="EMBL" id="JAPXFL010000009">
    <property type="protein sequence ID" value="KAK9501608.1"/>
    <property type="molecule type" value="Genomic_DNA"/>
</dbReference>
<organism evidence="3 4">
    <name type="scientific">Rhynocoris fuscipes</name>
    <dbReference type="NCBI Taxonomy" id="488301"/>
    <lineage>
        <taxon>Eukaryota</taxon>
        <taxon>Metazoa</taxon>
        <taxon>Ecdysozoa</taxon>
        <taxon>Arthropoda</taxon>
        <taxon>Hexapoda</taxon>
        <taxon>Insecta</taxon>
        <taxon>Pterygota</taxon>
        <taxon>Neoptera</taxon>
        <taxon>Paraneoptera</taxon>
        <taxon>Hemiptera</taxon>
        <taxon>Heteroptera</taxon>
        <taxon>Panheteroptera</taxon>
        <taxon>Cimicomorpha</taxon>
        <taxon>Reduviidae</taxon>
        <taxon>Harpactorinae</taxon>
        <taxon>Harpactorini</taxon>
        <taxon>Rhynocoris</taxon>
    </lineage>
</organism>
<dbReference type="Proteomes" id="UP001461498">
    <property type="component" value="Unassembled WGS sequence"/>
</dbReference>
<sequence>MIAALGEPLIKGLTEVAQIRPNNPVVHLAQYLLTYNQENDLRKSISSADEVNVSDGKNKDHDDVKNDEGRDDENEDENEEVEKLNEADIEGDNEIDDSGSDTVDEPDEHGQSMIHFAAARSHGRNAMFQLLEELDANIGIRDSLYRTARDIAEQVGIDENIKSIDKYVVTLAARGEDDKIRELMIEGYDHIVDTADGEKNIIDIVKEREQESTLKLLQAISAFEERREKLHRAIRFGSWQNALEVLRETESPRRLALAKNHQGRCSLHVAVLNQNESIVEQLSKKYPATLQVGDNLMRTPLHYAMGVEKVEPLSRILIASGAQRVVKDLKGRQPSYYFMNKTDIQKLQDEEEALRV</sequence>
<evidence type="ECO:0000256" key="1">
    <source>
        <dbReference type="PROSITE-ProRule" id="PRU00023"/>
    </source>
</evidence>
<keyword evidence="1" id="KW-0040">ANK repeat</keyword>
<dbReference type="PROSITE" id="PS50088">
    <property type="entry name" value="ANK_REPEAT"/>
    <property type="match status" value="2"/>
</dbReference>
<feature type="compositionally biased region" description="Basic and acidic residues" evidence="2">
    <location>
        <begin position="56"/>
        <end position="68"/>
    </location>
</feature>
<evidence type="ECO:0000313" key="3">
    <source>
        <dbReference type="EMBL" id="KAK9501608.1"/>
    </source>
</evidence>
<feature type="repeat" description="ANK" evidence="1">
    <location>
        <begin position="296"/>
        <end position="329"/>
    </location>
</feature>
<protein>
    <submittedName>
        <fullName evidence="3">Uncharacterized protein</fullName>
    </submittedName>
</protein>
<dbReference type="Pfam" id="PF05186">
    <property type="entry name" value="Dpy-30"/>
    <property type="match status" value="1"/>
</dbReference>
<name>A0AAW1CV37_9HEMI</name>
<comment type="caution">
    <text evidence="3">The sequence shown here is derived from an EMBL/GenBank/DDBJ whole genome shotgun (WGS) entry which is preliminary data.</text>
</comment>
<dbReference type="InterPro" id="IPR007858">
    <property type="entry name" value="Dpy-30_motif"/>
</dbReference>
<proteinExistence type="predicted"/>
<keyword evidence="4" id="KW-1185">Reference proteome</keyword>
<evidence type="ECO:0000313" key="4">
    <source>
        <dbReference type="Proteomes" id="UP001461498"/>
    </source>
</evidence>
<dbReference type="InterPro" id="IPR036770">
    <property type="entry name" value="Ankyrin_rpt-contain_sf"/>
</dbReference>
<accession>A0AAW1CV37</accession>
<dbReference type="Gene3D" id="1.20.890.10">
    <property type="entry name" value="cAMP-dependent protein kinase regulatory subunit, dimerization-anchoring domain"/>
    <property type="match status" value="1"/>
</dbReference>
<dbReference type="AlphaFoldDB" id="A0AAW1CV37"/>
<feature type="region of interest" description="Disordered" evidence="2">
    <location>
        <begin position="47"/>
        <end position="108"/>
    </location>
</feature>
<dbReference type="CDD" id="cd22966">
    <property type="entry name" value="DD_DYDC-like"/>
    <property type="match status" value="1"/>
</dbReference>
<feature type="compositionally biased region" description="Acidic residues" evidence="2">
    <location>
        <begin position="69"/>
        <end position="80"/>
    </location>
</feature>
<dbReference type="PANTHER" id="PTHR24172:SF4">
    <property type="entry name" value="ANK_REP_REGION DOMAIN-CONTAINING PROTEIN"/>
    <property type="match status" value="1"/>
</dbReference>
<dbReference type="InterPro" id="IPR049630">
    <property type="entry name" value="DYDC-like_DD"/>
</dbReference>
<gene>
    <name evidence="3" type="ORF">O3M35_012304</name>
</gene>
<dbReference type="Gene3D" id="1.25.40.20">
    <property type="entry name" value="Ankyrin repeat-containing domain"/>
    <property type="match status" value="2"/>
</dbReference>
<evidence type="ECO:0000256" key="2">
    <source>
        <dbReference type="SAM" id="MobiDB-lite"/>
    </source>
</evidence>
<dbReference type="InterPro" id="IPR002110">
    <property type="entry name" value="Ankyrin_rpt"/>
</dbReference>
<feature type="compositionally biased region" description="Acidic residues" evidence="2">
    <location>
        <begin position="87"/>
        <end position="107"/>
    </location>
</feature>
<reference evidence="3 4" key="1">
    <citation type="submission" date="2022-12" db="EMBL/GenBank/DDBJ databases">
        <title>Chromosome-level genome assembly of true bugs.</title>
        <authorList>
            <person name="Ma L."/>
            <person name="Li H."/>
        </authorList>
    </citation>
    <scope>NUCLEOTIDE SEQUENCE [LARGE SCALE GENOMIC DNA]</scope>
    <source>
        <strain evidence="3">Lab_2022b</strain>
    </source>
</reference>
<dbReference type="SUPFAM" id="SSF48403">
    <property type="entry name" value="Ankyrin repeat"/>
    <property type="match status" value="1"/>
</dbReference>
<feature type="repeat" description="ANK" evidence="1">
    <location>
        <begin position="109"/>
        <end position="143"/>
    </location>
</feature>